<proteinExistence type="predicted"/>
<evidence type="ECO:0000313" key="1">
    <source>
        <dbReference type="EMBL" id="RCN28524.1"/>
    </source>
</evidence>
<organism evidence="1 2">
    <name type="scientific">Ancylostoma caninum</name>
    <name type="common">Dog hookworm</name>
    <dbReference type="NCBI Taxonomy" id="29170"/>
    <lineage>
        <taxon>Eukaryota</taxon>
        <taxon>Metazoa</taxon>
        <taxon>Ecdysozoa</taxon>
        <taxon>Nematoda</taxon>
        <taxon>Chromadorea</taxon>
        <taxon>Rhabditida</taxon>
        <taxon>Rhabditina</taxon>
        <taxon>Rhabditomorpha</taxon>
        <taxon>Strongyloidea</taxon>
        <taxon>Ancylostomatidae</taxon>
        <taxon>Ancylostomatinae</taxon>
        <taxon>Ancylostoma</taxon>
    </lineage>
</organism>
<comment type="caution">
    <text evidence="1">The sequence shown here is derived from an EMBL/GenBank/DDBJ whole genome shotgun (WGS) entry which is preliminary data.</text>
</comment>
<keyword evidence="2" id="KW-1185">Reference proteome</keyword>
<sequence length="133" mass="14910">MYANPADDQPEGNLVREQIVDELTKKVLEMRQRSESDFGVLFPKLQARDAAKALAVKNMTPRALSIDEADLLQSARLVAEIEWANIRTEVAKQAISAIEQCLTEDDPCLKELCEDVQLCERLDELETGYVLGC</sequence>
<dbReference type="Proteomes" id="UP000252519">
    <property type="component" value="Unassembled WGS sequence"/>
</dbReference>
<evidence type="ECO:0000313" key="2">
    <source>
        <dbReference type="Proteomes" id="UP000252519"/>
    </source>
</evidence>
<dbReference type="STRING" id="29170.A0A368F8N8"/>
<dbReference type="OrthoDB" id="5834495at2759"/>
<dbReference type="AlphaFoldDB" id="A0A368F8N8"/>
<name>A0A368F8N8_ANCCA</name>
<accession>A0A368F8N8</accession>
<dbReference type="EMBL" id="JOJR01002531">
    <property type="protein sequence ID" value="RCN28524.1"/>
    <property type="molecule type" value="Genomic_DNA"/>
</dbReference>
<gene>
    <name evidence="1" type="ORF">ANCCAN_25730</name>
</gene>
<protein>
    <submittedName>
        <fullName evidence="1">Uncharacterized protein</fullName>
    </submittedName>
</protein>
<reference evidence="1 2" key="1">
    <citation type="submission" date="2014-10" db="EMBL/GenBank/DDBJ databases">
        <title>Draft genome of the hookworm Ancylostoma caninum.</title>
        <authorList>
            <person name="Mitreva M."/>
        </authorList>
    </citation>
    <scope>NUCLEOTIDE SEQUENCE [LARGE SCALE GENOMIC DNA]</scope>
    <source>
        <strain evidence="1 2">Baltimore</strain>
    </source>
</reference>